<proteinExistence type="predicted"/>
<dbReference type="OrthoDB" id="3864178at2759"/>
<dbReference type="RefSeq" id="XP_007680658.1">
    <property type="nucleotide sequence ID" value="XM_007682468.1"/>
</dbReference>
<evidence type="ECO:0000313" key="1">
    <source>
        <dbReference type="EMBL" id="EMC92211.1"/>
    </source>
</evidence>
<sequence>MPHHHLLRCGHTIMTRTVGVCGRNCQQSVIVDGREHCFNAPFACREPSCMARRCGSFPGLSIPNNRRHVERPRPSQPGHVYGHDAVADAKQQAVKQSDTLASLGDFGLEDSSRMSVLNLGESCAVAVGR</sequence>
<dbReference type="GeneID" id="19110681"/>
<dbReference type="Proteomes" id="UP000011761">
    <property type="component" value="Unassembled WGS sequence"/>
</dbReference>
<evidence type="ECO:0000313" key="2">
    <source>
        <dbReference type="Proteomes" id="UP000011761"/>
    </source>
</evidence>
<dbReference type="EMBL" id="KB445562">
    <property type="protein sequence ID" value="EMC92211.1"/>
    <property type="molecule type" value="Genomic_DNA"/>
</dbReference>
<protein>
    <submittedName>
        <fullName evidence="1">Uncharacterized protein</fullName>
    </submittedName>
</protein>
<dbReference type="AlphaFoldDB" id="M2M7C0"/>
<gene>
    <name evidence="1" type="ORF">BAUCODRAFT_281920</name>
</gene>
<keyword evidence="2" id="KW-1185">Reference proteome</keyword>
<accession>M2M7C0</accession>
<name>M2M7C0_BAUPA</name>
<dbReference type="KEGG" id="bcom:BAUCODRAFT_281920"/>
<reference evidence="1 2" key="1">
    <citation type="journal article" date="2012" name="PLoS Pathog.">
        <title>Diverse lifestyles and strategies of plant pathogenesis encoded in the genomes of eighteen Dothideomycetes fungi.</title>
        <authorList>
            <person name="Ohm R.A."/>
            <person name="Feau N."/>
            <person name="Henrissat B."/>
            <person name="Schoch C.L."/>
            <person name="Horwitz B.A."/>
            <person name="Barry K.W."/>
            <person name="Condon B.J."/>
            <person name="Copeland A.C."/>
            <person name="Dhillon B."/>
            <person name="Glaser F."/>
            <person name="Hesse C.N."/>
            <person name="Kosti I."/>
            <person name="LaButti K."/>
            <person name="Lindquist E.A."/>
            <person name="Lucas S."/>
            <person name="Salamov A.A."/>
            <person name="Bradshaw R.E."/>
            <person name="Ciuffetti L."/>
            <person name="Hamelin R.C."/>
            <person name="Kema G.H.J."/>
            <person name="Lawrence C."/>
            <person name="Scott J.A."/>
            <person name="Spatafora J.W."/>
            <person name="Turgeon B.G."/>
            <person name="de Wit P.J.G.M."/>
            <person name="Zhong S."/>
            <person name="Goodwin S.B."/>
            <person name="Grigoriev I.V."/>
        </authorList>
    </citation>
    <scope>NUCLEOTIDE SEQUENCE [LARGE SCALE GENOMIC DNA]</scope>
    <source>
        <strain evidence="1 2">UAMH 10762</strain>
    </source>
</reference>
<organism evidence="1 2">
    <name type="scientific">Baudoinia panamericana (strain UAMH 10762)</name>
    <name type="common">Angels' share fungus</name>
    <name type="synonym">Baudoinia compniacensis (strain UAMH 10762)</name>
    <dbReference type="NCBI Taxonomy" id="717646"/>
    <lineage>
        <taxon>Eukaryota</taxon>
        <taxon>Fungi</taxon>
        <taxon>Dikarya</taxon>
        <taxon>Ascomycota</taxon>
        <taxon>Pezizomycotina</taxon>
        <taxon>Dothideomycetes</taxon>
        <taxon>Dothideomycetidae</taxon>
        <taxon>Mycosphaerellales</taxon>
        <taxon>Teratosphaeriaceae</taxon>
        <taxon>Baudoinia</taxon>
    </lineage>
</organism>
<dbReference type="HOGENOM" id="CLU_1948439_0_0_1"/>